<accession>A0A0C2GQB8</accession>
<gene>
    <name evidence="2" type="ORF">ANCDUO_08433</name>
</gene>
<organism evidence="2 3">
    <name type="scientific">Ancylostoma duodenale</name>
    <dbReference type="NCBI Taxonomy" id="51022"/>
    <lineage>
        <taxon>Eukaryota</taxon>
        <taxon>Metazoa</taxon>
        <taxon>Ecdysozoa</taxon>
        <taxon>Nematoda</taxon>
        <taxon>Chromadorea</taxon>
        <taxon>Rhabditida</taxon>
        <taxon>Rhabditina</taxon>
        <taxon>Rhabditomorpha</taxon>
        <taxon>Strongyloidea</taxon>
        <taxon>Ancylostomatidae</taxon>
        <taxon>Ancylostomatinae</taxon>
        <taxon>Ancylostoma</taxon>
    </lineage>
</organism>
<feature type="region of interest" description="Disordered" evidence="1">
    <location>
        <begin position="56"/>
        <end position="120"/>
    </location>
</feature>
<proteinExistence type="predicted"/>
<name>A0A0C2GQB8_9BILA</name>
<evidence type="ECO:0000313" key="3">
    <source>
        <dbReference type="Proteomes" id="UP000054047"/>
    </source>
</evidence>
<dbReference type="AlphaFoldDB" id="A0A0C2GQB8"/>
<reference evidence="2 3" key="1">
    <citation type="submission" date="2013-12" db="EMBL/GenBank/DDBJ databases">
        <title>Draft genome of the parsitic nematode Ancylostoma duodenale.</title>
        <authorList>
            <person name="Mitreva M."/>
        </authorList>
    </citation>
    <scope>NUCLEOTIDE SEQUENCE [LARGE SCALE GENOMIC DNA]</scope>
    <source>
        <strain evidence="2 3">Zhejiang</strain>
    </source>
</reference>
<dbReference type="EMBL" id="KN730244">
    <property type="protein sequence ID" value="KIH61299.1"/>
    <property type="molecule type" value="Genomic_DNA"/>
</dbReference>
<dbReference type="Proteomes" id="UP000054047">
    <property type="component" value="Unassembled WGS sequence"/>
</dbReference>
<keyword evidence="3" id="KW-1185">Reference proteome</keyword>
<protein>
    <submittedName>
        <fullName evidence="2">Uncharacterized protein</fullName>
    </submittedName>
</protein>
<evidence type="ECO:0000313" key="2">
    <source>
        <dbReference type="EMBL" id="KIH61299.1"/>
    </source>
</evidence>
<sequence length="120" mass="13472">MPSFDETAEYKAQLVSALHLAWNDAAEHARLYKENMKVQYDKTARPSLIQIKKFLDPTGPASTLPGIPEEEASFTPPNGGETVDEESHEISERSVSDTPVQQHPRLPSHGYNLRSTRKQQ</sequence>
<evidence type="ECO:0000256" key="1">
    <source>
        <dbReference type="SAM" id="MobiDB-lite"/>
    </source>
</evidence>